<dbReference type="PANTHER" id="PTHR35538:SF6">
    <property type="entry name" value="EF-HAND DOMAIN-CONTAINING PROTEIN"/>
    <property type="match status" value="1"/>
</dbReference>
<evidence type="ECO:0000256" key="1">
    <source>
        <dbReference type="SAM" id="MobiDB-lite"/>
    </source>
</evidence>
<dbReference type="PANTHER" id="PTHR35538">
    <property type="entry name" value="LIG_CHAN-GLU_BD DOMAIN-CONTAINING PROTEIN"/>
    <property type="match status" value="1"/>
</dbReference>
<evidence type="ECO:0000313" key="3">
    <source>
        <dbReference type="Proteomes" id="UP000246464"/>
    </source>
</evidence>
<dbReference type="EMBL" id="CP026244">
    <property type="protein sequence ID" value="AWO98234.1"/>
    <property type="molecule type" value="Genomic_DNA"/>
</dbReference>
<name>A0A2U9B2S0_SCOMX</name>
<feature type="region of interest" description="Disordered" evidence="1">
    <location>
        <begin position="42"/>
        <end position="91"/>
    </location>
</feature>
<dbReference type="Proteomes" id="UP000246464">
    <property type="component" value="Chromosome 2"/>
</dbReference>
<dbReference type="AlphaFoldDB" id="A0A2U9B2S0"/>
<protein>
    <submittedName>
        <fullName evidence="2">Uncharacterized protein</fullName>
    </submittedName>
</protein>
<evidence type="ECO:0000313" key="2">
    <source>
        <dbReference type="EMBL" id="AWO98234.1"/>
    </source>
</evidence>
<gene>
    <name evidence="2" type="ORF">SMAX5B_010650</name>
</gene>
<sequence length="224" mass="25371">MNEATSGVTNPGPNFQTLNGYEHLRTHCTRIIARESTRVTRFKSCGPDEGGPPEKESNYPGWRDPVGSPAGGRSPESLEHRNEDKERRIMEERRNKVLNVLSRLQEDTPRRGESSKGCCNFEDFDFLAKYCIFSQEKLDEYKRAFEAILEMVDFRVTDGLVDLRLFSVIASLAQKIASMDDFMRSLISSMDFRSLEVRLFKAKHGANLIKVPSSEHAVHSAPAL</sequence>
<keyword evidence="3" id="KW-1185">Reference proteome</keyword>
<organism evidence="2 3">
    <name type="scientific">Scophthalmus maximus</name>
    <name type="common">Turbot</name>
    <name type="synonym">Psetta maxima</name>
    <dbReference type="NCBI Taxonomy" id="52904"/>
    <lineage>
        <taxon>Eukaryota</taxon>
        <taxon>Metazoa</taxon>
        <taxon>Chordata</taxon>
        <taxon>Craniata</taxon>
        <taxon>Vertebrata</taxon>
        <taxon>Euteleostomi</taxon>
        <taxon>Actinopterygii</taxon>
        <taxon>Neopterygii</taxon>
        <taxon>Teleostei</taxon>
        <taxon>Neoteleostei</taxon>
        <taxon>Acanthomorphata</taxon>
        <taxon>Carangaria</taxon>
        <taxon>Pleuronectiformes</taxon>
        <taxon>Pleuronectoidei</taxon>
        <taxon>Scophthalmidae</taxon>
        <taxon>Scophthalmus</taxon>
    </lineage>
</organism>
<feature type="compositionally biased region" description="Basic and acidic residues" evidence="1">
    <location>
        <begin position="76"/>
        <end position="91"/>
    </location>
</feature>
<accession>A0A2U9B2S0</accession>
<reference evidence="2 3" key="1">
    <citation type="submission" date="2017-12" db="EMBL/GenBank/DDBJ databases">
        <title>Integrating genomic resources of turbot (Scophthalmus maximus) in depth evaluation of genetic and physical mapping variation across individuals.</title>
        <authorList>
            <person name="Martinez P."/>
        </authorList>
    </citation>
    <scope>NUCLEOTIDE SEQUENCE [LARGE SCALE GENOMIC DNA]</scope>
</reference>
<proteinExistence type="predicted"/>